<gene>
    <name evidence="2" type="ORF">PCOS0759_LOCUS5897</name>
</gene>
<evidence type="ECO:0000259" key="1">
    <source>
        <dbReference type="Pfam" id="PF01738"/>
    </source>
</evidence>
<dbReference type="InterPro" id="IPR051049">
    <property type="entry name" value="Dienelactone_hydrolase-like"/>
</dbReference>
<dbReference type="Gene3D" id="3.40.50.1820">
    <property type="entry name" value="alpha/beta hydrolase"/>
    <property type="match status" value="1"/>
</dbReference>
<dbReference type="AlphaFoldDB" id="A0A7S1KR97"/>
<dbReference type="InterPro" id="IPR029058">
    <property type="entry name" value="AB_hydrolase_fold"/>
</dbReference>
<accession>A0A7S1KR97</accession>
<dbReference type="GO" id="GO:0016787">
    <property type="term" value="F:hydrolase activity"/>
    <property type="evidence" value="ECO:0007669"/>
    <property type="project" value="InterPro"/>
</dbReference>
<protein>
    <recommendedName>
        <fullName evidence="1">Dienelactone hydrolase domain-containing protein</fullName>
    </recommendedName>
</protein>
<dbReference type="Pfam" id="PF01738">
    <property type="entry name" value="DLH"/>
    <property type="match status" value="1"/>
</dbReference>
<dbReference type="EMBL" id="HBGD01007048">
    <property type="protein sequence ID" value="CAD9082657.1"/>
    <property type="molecule type" value="Transcribed_RNA"/>
</dbReference>
<dbReference type="PANTHER" id="PTHR46623:SF6">
    <property type="entry name" value="ALPHA_BETA-HYDROLASES SUPERFAMILY PROTEIN"/>
    <property type="match status" value="1"/>
</dbReference>
<evidence type="ECO:0000313" key="2">
    <source>
        <dbReference type="EMBL" id="CAD9082657.1"/>
    </source>
</evidence>
<name>A0A7S1KR97_9EUKA</name>
<reference evidence="2" key="1">
    <citation type="submission" date="2021-01" db="EMBL/GenBank/DDBJ databases">
        <authorList>
            <person name="Corre E."/>
            <person name="Pelletier E."/>
            <person name="Niang G."/>
            <person name="Scheremetjew M."/>
            <person name="Finn R."/>
            <person name="Kale V."/>
            <person name="Holt S."/>
            <person name="Cochrane G."/>
            <person name="Meng A."/>
            <person name="Brown T."/>
            <person name="Cohen L."/>
        </authorList>
    </citation>
    <scope>NUCLEOTIDE SEQUENCE</scope>
    <source>
        <strain evidence="2">WS</strain>
    </source>
</reference>
<sequence length="230" mass="25199">MAPNDTKVEYSSENKLGKLPGYLVKGNGNALIVLSEWWGANEQIREQAEYLSKLSGFTTLVPDLYRGKVAVNHEEAGHLFTGLDWQGAVQDIAGSVKYLKEQGCKKVSITGYCMGGAIALAAAVHVGKELTATVPFYGIPKDQLADVTQIKIPVQCHFGTADASKGFSAPEDQDVLEAKLKKGGVEYEFYRYEGAQHAFCHKDGPKYDEKACNLAFERMIAFLKKHMGSE</sequence>
<proteinExistence type="predicted"/>
<organism evidence="2">
    <name type="scientific">Percolomonas cosmopolitus</name>
    <dbReference type="NCBI Taxonomy" id="63605"/>
    <lineage>
        <taxon>Eukaryota</taxon>
        <taxon>Discoba</taxon>
        <taxon>Heterolobosea</taxon>
        <taxon>Tetramitia</taxon>
        <taxon>Eutetramitia</taxon>
        <taxon>Percolomonadidae</taxon>
        <taxon>Percolomonas</taxon>
    </lineage>
</organism>
<dbReference type="InterPro" id="IPR002925">
    <property type="entry name" value="Dienelactn_hydro"/>
</dbReference>
<dbReference type="SUPFAM" id="SSF53474">
    <property type="entry name" value="alpha/beta-Hydrolases"/>
    <property type="match status" value="1"/>
</dbReference>
<feature type="domain" description="Dienelactone hydrolase" evidence="1">
    <location>
        <begin position="28"/>
        <end position="226"/>
    </location>
</feature>
<dbReference type="PANTHER" id="PTHR46623">
    <property type="entry name" value="CARBOXYMETHYLENEBUTENOLIDASE-RELATED"/>
    <property type="match status" value="1"/>
</dbReference>